<feature type="domain" description="Trehalase-like N-terminal" evidence="2">
    <location>
        <begin position="14"/>
        <end position="150"/>
    </location>
</feature>
<evidence type="ECO:0000313" key="3">
    <source>
        <dbReference type="EMBL" id="MBB6069929.1"/>
    </source>
</evidence>
<dbReference type="InterPro" id="IPR045582">
    <property type="entry name" value="Trehalase-like_N"/>
</dbReference>
<accession>A0A841GTK6</accession>
<dbReference type="SUPFAM" id="SSF48208">
    <property type="entry name" value="Six-hairpin glycosidases"/>
    <property type="match status" value="1"/>
</dbReference>
<dbReference type="Pfam" id="PF19291">
    <property type="entry name" value="TREH_N"/>
    <property type="match status" value="1"/>
</dbReference>
<evidence type="ECO:0000313" key="4">
    <source>
        <dbReference type="Proteomes" id="UP000582837"/>
    </source>
</evidence>
<dbReference type="GO" id="GO:0004553">
    <property type="term" value="F:hydrolase activity, hydrolyzing O-glycosyl compounds"/>
    <property type="evidence" value="ECO:0007669"/>
    <property type="project" value="TreeGrafter"/>
</dbReference>
<dbReference type="InterPro" id="IPR012341">
    <property type="entry name" value="6hp_glycosidase-like_sf"/>
</dbReference>
<dbReference type="InterPro" id="IPR011613">
    <property type="entry name" value="GH15-like"/>
</dbReference>
<dbReference type="InterPro" id="IPR008928">
    <property type="entry name" value="6-hairpin_glycosidase_sf"/>
</dbReference>
<dbReference type="Gene3D" id="1.50.10.10">
    <property type="match status" value="1"/>
</dbReference>
<dbReference type="AlphaFoldDB" id="A0A841GTK6"/>
<protein>
    <submittedName>
        <fullName evidence="3">GH15 family glucan-1,4-alpha-glucosidase</fullName>
    </submittedName>
</protein>
<dbReference type="PANTHER" id="PTHR31616:SF0">
    <property type="entry name" value="GLUCAN 1,4-ALPHA-GLUCOSIDASE"/>
    <property type="match status" value="1"/>
</dbReference>
<dbReference type="RefSeq" id="WP_170039504.1">
    <property type="nucleotide sequence ID" value="NZ_JABDTL010000002.1"/>
</dbReference>
<dbReference type="PANTHER" id="PTHR31616">
    <property type="entry name" value="TREHALASE"/>
    <property type="match status" value="1"/>
</dbReference>
<name>A0A841GTK6_9BACT</name>
<dbReference type="Proteomes" id="UP000582837">
    <property type="component" value="Unassembled WGS sequence"/>
</dbReference>
<feature type="domain" description="GH15-like" evidence="1">
    <location>
        <begin position="238"/>
        <end position="604"/>
    </location>
</feature>
<dbReference type="GO" id="GO:0005975">
    <property type="term" value="P:carbohydrate metabolic process"/>
    <property type="evidence" value="ECO:0007669"/>
    <property type="project" value="InterPro"/>
</dbReference>
<evidence type="ECO:0000259" key="2">
    <source>
        <dbReference type="Pfam" id="PF19291"/>
    </source>
</evidence>
<organism evidence="3 4">
    <name type="scientific">Longimicrobium terrae</name>
    <dbReference type="NCBI Taxonomy" id="1639882"/>
    <lineage>
        <taxon>Bacteria</taxon>
        <taxon>Pseudomonadati</taxon>
        <taxon>Gemmatimonadota</taxon>
        <taxon>Longimicrobiia</taxon>
        <taxon>Longimicrobiales</taxon>
        <taxon>Longimicrobiaceae</taxon>
        <taxon>Longimicrobium</taxon>
    </lineage>
</organism>
<reference evidence="3 4" key="1">
    <citation type="submission" date="2020-08" db="EMBL/GenBank/DDBJ databases">
        <title>Genomic Encyclopedia of Type Strains, Phase IV (KMG-IV): sequencing the most valuable type-strain genomes for metagenomic binning, comparative biology and taxonomic classification.</title>
        <authorList>
            <person name="Goeker M."/>
        </authorList>
    </citation>
    <scope>NUCLEOTIDE SEQUENCE [LARGE SCALE GENOMIC DNA]</scope>
    <source>
        <strain evidence="3 4">DSM 29007</strain>
    </source>
</reference>
<proteinExistence type="predicted"/>
<dbReference type="Pfam" id="PF00723">
    <property type="entry name" value="Glyco_hydro_15"/>
    <property type="match status" value="1"/>
</dbReference>
<keyword evidence="4" id="KW-1185">Reference proteome</keyword>
<comment type="caution">
    <text evidence="3">The sequence shown here is derived from an EMBL/GenBank/DDBJ whole genome shotgun (WGS) entry which is preliminary data.</text>
</comment>
<evidence type="ECO:0000259" key="1">
    <source>
        <dbReference type="Pfam" id="PF00723"/>
    </source>
</evidence>
<dbReference type="EMBL" id="JACHIA010000003">
    <property type="protein sequence ID" value="MBB6069929.1"/>
    <property type="molecule type" value="Genomic_DNA"/>
</dbReference>
<gene>
    <name evidence="3" type="ORF">HNQ61_001546</name>
</gene>
<sequence>MTEHIKPPRAQGELPIADHGVIGDLHTVALVGLDGSIDFFCAPRFDSPSVFAAILDAGAGGSFRVDPQLGEARRKQLYLPDTNVLLTRTLSATGVAEISDFMPIGESEEVRRVVRRVKSVRGDVRFQLCCAPRFGYGQVGHRTEAQDDAILFIPDDPRAAGFGCLRLRGSVPMRIVDGDAVAEFELGAEQTATFVLEADIDGQDSVPATHDYASESFKRTVNFWREWIGKSTYRGRWRDEVHRSALVLKMLFSQPHGSLVAAPTFGLPESPGGARNWDYRYTWVRDAAFTTYSLIRLGMTEETGNFINWIADRCAEAGPDAPLQPLYTIDGGTQVDERELDNLAGHGGARPVRVGNGAATQLQLDVFGALMDSVYLYDKYGQPMSYDLWMRLTRLVDWVCDNWRRPDCGIWEIRAGMRPHLSSRVLCWVAVDRALRLARHRSLPAPEARWTAARDDIYRSVFSEFWHEGKRSFVQTTESDALDASCLLMPLLRFISPEDPRWVATMAAVRRELVVDSLVNRYVVKDAQTDGFTDPEGTFTICSFWYAECLSRGGDLQQARFAFEKILSYANHLGLFSEEIGQSGEHLGNFPQAFTHLSLISAAYDIDRRLDGAGFGA</sequence>